<dbReference type="EMBL" id="CP091511">
    <property type="protein sequence ID" value="UOO89220.1"/>
    <property type="molecule type" value="Genomic_DNA"/>
</dbReference>
<organism evidence="2 3">
    <name type="scientific">Vitreoscilla massiliensis</name>
    <dbReference type="NCBI Taxonomy" id="1689272"/>
    <lineage>
        <taxon>Bacteria</taxon>
        <taxon>Pseudomonadati</taxon>
        <taxon>Pseudomonadota</taxon>
        <taxon>Betaproteobacteria</taxon>
        <taxon>Neisseriales</taxon>
        <taxon>Neisseriaceae</taxon>
        <taxon>Vitreoscilla</taxon>
    </lineage>
</organism>
<dbReference type="Pfam" id="PF06476">
    <property type="entry name" value="DUF1090"/>
    <property type="match status" value="1"/>
</dbReference>
<dbReference type="InterPro" id="IPR009468">
    <property type="entry name" value="DUF1090"/>
</dbReference>
<proteinExistence type="predicted"/>
<evidence type="ECO:0000313" key="3">
    <source>
        <dbReference type="Proteomes" id="UP000832011"/>
    </source>
</evidence>
<dbReference type="Proteomes" id="UP000832011">
    <property type="component" value="Chromosome"/>
</dbReference>
<keyword evidence="1" id="KW-0732">Signal</keyword>
<feature type="chain" id="PRO_5047114990" evidence="1">
    <location>
        <begin position="24"/>
        <end position="72"/>
    </location>
</feature>
<sequence length="72" mass="8249">MMRTLFTAILALSLSLFSWSTLAQEKPSCASKIQKMRLKLEQAKKDNNHYRITGLEKAIAKTTEYCRKNGKL</sequence>
<evidence type="ECO:0000256" key="1">
    <source>
        <dbReference type="SAM" id="SignalP"/>
    </source>
</evidence>
<evidence type="ECO:0000313" key="2">
    <source>
        <dbReference type="EMBL" id="UOO89220.1"/>
    </source>
</evidence>
<keyword evidence="3" id="KW-1185">Reference proteome</keyword>
<name>A0ABY4E346_9NEIS</name>
<accession>A0ABY4E346</accession>
<protein>
    <submittedName>
        <fullName evidence="2">DUF1090 domain-containing protein</fullName>
    </submittedName>
</protein>
<feature type="signal peptide" evidence="1">
    <location>
        <begin position="1"/>
        <end position="23"/>
    </location>
</feature>
<reference evidence="2 3" key="1">
    <citation type="journal article" date="2022" name="Res Sq">
        <title>Evolution of multicellular longitudinally dividing oral cavity symbionts (Neisseriaceae).</title>
        <authorList>
            <person name="Nyongesa S."/>
            <person name="Weber P."/>
            <person name="Bernet E."/>
            <person name="Pullido F."/>
            <person name="Nieckarz M."/>
            <person name="Delaby M."/>
            <person name="Nieves C."/>
            <person name="Viehboeck T."/>
            <person name="Krause N."/>
            <person name="Rivera-Millot A."/>
            <person name="Nakamura A."/>
            <person name="Vischer N."/>
            <person name="VanNieuwenhze M."/>
            <person name="Brun Y."/>
            <person name="Cava F."/>
            <person name="Bulgheresi S."/>
            <person name="Veyrier F."/>
        </authorList>
    </citation>
    <scope>NUCLEOTIDE SEQUENCE [LARGE SCALE GENOMIC DNA]</scope>
    <source>
        <strain evidence="2 3">SN4</strain>
    </source>
</reference>
<gene>
    <name evidence="2" type="ORF">LVJ82_17530</name>
</gene>
<dbReference type="RefSeq" id="WP_058356924.1">
    <property type="nucleotide sequence ID" value="NZ_CABKVG010000010.1"/>
</dbReference>